<dbReference type="OrthoDB" id="5876363at2759"/>
<evidence type="ECO:0000256" key="1">
    <source>
        <dbReference type="ARBA" id="ARBA00007319"/>
    </source>
</evidence>
<keyword evidence="3" id="KW-1185">Reference proteome</keyword>
<reference evidence="2 3" key="1">
    <citation type="submission" date="2019-09" db="EMBL/GenBank/DDBJ databases">
        <title>A chromosome-level genome assembly of the Chinese tupelo Nyssa sinensis.</title>
        <authorList>
            <person name="Yang X."/>
            <person name="Kang M."/>
            <person name="Yang Y."/>
            <person name="Xiong H."/>
            <person name="Wang M."/>
            <person name="Zhang Z."/>
            <person name="Wang Z."/>
            <person name="Wu H."/>
            <person name="Ma T."/>
            <person name="Liu J."/>
            <person name="Xi Z."/>
        </authorList>
    </citation>
    <scope>NUCLEOTIDE SEQUENCE [LARGE SCALE GENOMIC DNA]</scope>
    <source>
        <strain evidence="2">J267</strain>
        <tissue evidence="2">Leaf</tissue>
    </source>
</reference>
<name>A0A5J4ZJI9_9ASTE</name>
<dbReference type="EMBL" id="CM018051">
    <property type="protein sequence ID" value="KAA8517427.1"/>
    <property type="molecule type" value="Genomic_DNA"/>
</dbReference>
<dbReference type="AlphaFoldDB" id="A0A5J4ZJI9"/>
<comment type="similarity">
    <text evidence="1">Belongs to the peptidase M24 family.</text>
</comment>
<accession>A0A5J4ZJI9</accession>
<dbReference type="PANTHER" id="PTHR10804:SF11">
    <property type="entry name" value="PROLIFERATION-ASSOCIATED PROTEIN 2G4"/>
    <property type="match status" value="1"/>
</dbReference>
<dbReference type="Gene3D" id="3.90.230.10">
    <property type="entry name" value="Creatinase/methionine aminopeptidase superfamily"/>
    <property type="match status" value="1"/>
</dbReference>
<proteinExistence type="inferred from homology"/>
<gene>
    <name evidence="2" type="ORF">F0562_017720</name>
</gene>
<dbReference type="Proteomes" id="UP000325577">
    <property type="component" value="Linkage Group LG8"/>
</dbReference>
<protein>
    <submittedName>
        <fullName evidence="2">Uncharacterized protein</fullName>
    </submittedName>
</protein>
<dbReference type="PANTHER" id="PTHR10804">
    <property type="entry name" value="PROTEASE FAMILY M24 METHIONYL AMINOPEPTIDASE, AMINOPEPTIDASE P"/>
    <property type="match status" value="1"/>
</dbReference>
<dbReference type="InterPro" id="IPR047113">
    <property type="entry name" value="PA2G4/ARX1"/>
</dbReference>
<dbReference type="InterPro" id="IPR036005">
    <property type="entry name" value="Creatinase/aminopeptidase-like"/>
</dbReference>
<evidence type="ECO:0000313" key="2">
    <source>
        <dbReference type="EMBL" id="KAA8517427.1"/>
    </source>
</evidence>
<dbReference type="Gene3D" id="1.10.10.10">
    <property type="entry name" value="Winged helix-like DNA-binding domain superfamily/Winged helix DNA-binding domain"/>
    <property type="match status" value="1"/>
</dbReference>
<sequence length="100" mass="11491">MTISVLCPSQQGWEVKRARLGLVECVNRDLLQPYPVFHEKPGKDCQDWDLQKCDYVAHIKFTVLLMPDGSDRIISHPFQELQPTKIIDDPEIKSWLALGT</sequence>
<dbReference type="InterPro" id="IPR036388">
    <property type="entry name" value="WH-like_DNA-bd_sf"/>
</dbReference>
<organism evidence="2 3">
    <name type="scientific">Nyssa sinensis</name>
    <dbReference type="NCBI Taxonomy" id="561372"/>
    <lineage>
        <taxon>Eukaryota</taxon>
        <taxon>Viridiplantae</taxon>
        <taxon>Streptophyta</taxon>
        <taxon>Embryophyta</taxon>
        <taxon>Tracheophyta</taxon>
        <taxon>Spermatophyta</taxon>
        <taxon>Magnoliopsida</taxon>
        <taxon>eudicotyledons</taxon>
        <taxon>Gunneridae</taxon>
        <taxon>Pentapetalae</taxon>
        <taxon>asterids</taxon>
        <taxon>Cornales</taxon>
        <taxon>Nyssaceae</taxon>
        <taxon>Nyssa</taxon>
    </lineage>
</organism>
<evidence type="ECO:0000313" key="3">
    <source>
        <dbReference type="Proteomes" id="UP000325577"/>
    </source>
</evidence>